<evidence type="ECO:0000313" key="3">
    <source>
        <dbReference type="Proteomes" id="UP000199592"/>
    </source>
</evidence>
<reference evidence="3" key="1">
    <citation type="submission" date="2016-10" db="EMBL/GenBank/DDBJ databases">
        <authorList>
            <person name="Varghese N."/>
            <person name="Submissions S."/>
        </authorList>
    </citation>
    <scope>NUCLEOTIDE SEQUENCE [LARGE SCALE GENOMIC DNA]</scope>
    <source>
        <strain evidence="3">DSM 25030</strain>
    </source>
</reference>
<protein>
    <submittedName>
        <fullName evidence="2">Acetyltransferase (GNAT) domain-containing protein</fullName>
    </submittedName>
</protein>
<accession>A0A1H2RQX8</accession>
<feature type="domain" description="BioF2-like acetyltransferase" evidence="1">
    <location>
        <begin position="104"/>
        <end position="247"/>
    </location>
</feature>
<evidence type="ECO:0000313" key="2">
    <source>
        <dbReference type="EMBL" id="SDW21029.1"/>
    </source>
</evidence>
<name>A0A1H2RQX8_9FLAO</name>
<keyword evidence="2" id="KW-0808">Transferase</keyword>
<dbReference type="InterPro" id="IPR016181">
    <property type="entry name" value="Acyl_CoA_acyltransferase"/>
</dbReference>
<dbReference type="Gene3D" id="3.40.630.30">
    <property type="match status" value="1"/>
</dbReference>
<dbReference type="Pfam" id="PF13480">
    <property type="entry name" value="Acetyltransf_6"/>
    <property type="match status" value="1"/>
</dbReference>
<dbReference type="OrthoDB" id="1422531at2"/>
<organism evidence="2 3">
    <name type="scientific">Flagellimonas zhangzhouensis</name>
    <dbReference type="NCBI Taxonomy" id="1073328"/>
    <lineage>
        <taxon>Bacteria</taxon>
        <taxon>Pseudomonadati</taxon>
        <taxon>Bacteroidota</taxon>
        <taxon>Flavobacteriia</taxon>
        <taxon>Flavobacteriales</taxon>
        <taxon>Flavobacteriaceae</taxon>
        <taxon>Flagellimonas</taxon>
    </lineage>
</organism>
<dbReference type="AlphaFoldDB" id="A0A1H2RQX8"/>
<dbReference type="Proteomes" id="UP000199592">
    <property type="component" value="Unassembled WGS sequence"/>
</dbReference>
<dbReference type="EMBL" id="FNMY01000001">
    <property type="protein sequence ID" value="SDW21029.1"/>
    <property type="molecule type" value="Genomic_DNA"/>
</dbReference>
<dbReference type="InterPro" id="IPR038740">
    <property type="entry name" value="BioF2-like_GNAT_dom"/>
</dbReference>
<dbReference type="GO" id="GO:0016740">
    <property type="term" value="F:transferase activity"/>
    <property type="evidence" value="ECO:0007669"/>
    <property type="project" value="UniProtKB-KW"/>
</dbReference>
<proteinExistence type="predicted"/>
<gene>
    <name evidence="2" type="ORF">SAMN04487892_0737</name>
</gene>
<evidence type="ECO:0000259" key="1">
    <source>
        <dbReference type="Pfam" id="PF13480"/>
    </source>
</evidence>
<sequence>MVHNAGFIFNLFLKRKLPPFYAFPILNKITGQALSSITENLDGIDGNFYVVPDLPDYLQAGIVDSPSNFKVQRIKQYQGYACNLDGFGDVDSYLKQRFGKSSIKNMKARKRQLESRFSTSHRFFYGAMDKDHYDFLFDRFYQMLKSRFDEKKTFNRYLLEWNYYYELVYPMILKQEAVLYVIYVGDEPISISLEFCVDDICFGYIHGYDSTYHRYQIGDIRMMMLLDWMIAHNFKIFDTLMGETAFKAKWSNLIYDYHYEVFCLPGSAISRLKLQHTKLKLRLKQYLRDTGILGKWFQMDKFMYRRMSKRLQDFDWKEPVI</sequence>
<keyword evidence="3" id="KW-1185">Reference proteome</keyword>
<dbReference type="SUPFAM" id="SSF55729">
    <property type="entry name" value="Acyl-CoA N-acyltransferases (Nat)"/>
    <property type="match status" value="1"/>
</dbReference>